<dbReference type="AlphaFoldDB" id="D8MUQ3"/>
<dbReference type="KEGG" id="ebi:EbC_30290"/>
<protein>
    <submittedName>
        <fullName evidence="2">Uncharacterized protein</fullName>
    </submittedName>
</protein>
<gene>
    <name evidence="2" type="ordered locus">EbC_30290</name>
</gene>
<dbReference type="STRING" id="634500.EbC_30290"/>
<keyword evidence="1" id="KW-1133">Transmembrane helix</keyword>
<reference evidence="2 3" key="1">
    <citation type="journal article" date="2010" name="BMC Genomics">
        <title>Genome comparison of the epiphytic bacteria Erwinia billingiae and E. tasmaniensis with the pear pathogen E. pyrifoliae.</title>
        <authorList>
            <person name="Kube M."/>
            <person name="Migdoll A.M."/>
            <person name="Gehring I."/>
            <person name="Heitmann K."/>
            <person name="Mayer Y."/>
            <person name="Kuhl H."/>
            <person name="Knaust F."/>
            <person name="Geider K."/>
            <person name="Reinhardt R."/>
        </authorList>
    </citation>
    <scope>NUCLEOTIDE SEQUENCE [LARGE SCALE GENOMIC DNA]</scope>
    <source>
        <strain evidence="2 3">Eb661</strain>
    </source>
</reference>
<evidence type="ECO:0000256" key="1">
    <source>
        <dbReference type="SAM" id="Phobius"/>
    </source>
</evidence>
<dbReference type="HOGENOM" id="CLU_2953356_0_0_6"/>
<keyword evidence="3" id="KW-1185">Reference proteome</keyword>
<dbReference type="Proteomes" id="UP000008793">
    <property type="component" value="Chromosome"/>
</dbReference>
<evidence type="ECO:0000313" key="2">
    <source>
        <dbReference type="EMBL" id="CAX60560.1"/>
    </source>
</evidence>
<evidence type="ECO:0000313" key="3">
    <source>
        <dbReference type="Proteomes" id="UP000008793"/>
    </source>
</evidence>
<dbReference type="EMBL" id="FP236843">
    <property type="protein sequence ID" value="CAX60560.1"/>
    <property type="molecule type" value="Genomic_DNA"/>
</dbReference>
<accession>D8MUQ3</accession>
<sequence>MYAGYKRLPFNDFKGDIMIYYALLAVCLGLIIFSGYKHYKQTHVKQLNRPRHRHQRASH</sequence>
<name>D8MUQ3_ERWBE</name>
<feature type="transmembrane region" description="Helical" evidence="1">
    <location>
        <begin position="17"/>
        <end position="36"/>
    </location>
</feature>
<keyword evidence="1" id="KW-0812">Transmembrane</keyword>
<organism evidence="3">
    <name type="scientific">Erwinia billingiae (strain Eb661)</name>
    <dbReference type="NCBI Taxonomy" id="634500"/>
    <lineage>
        <taxon>Bacteria</taxon>
        <taxon>Pseudomonadati</taxon>
        <taxon>Pseudomonadota</taxon>
        <taxon>Gammaproteobacteria</taxon>
        <taxon>Enterobacterales</taxon>
        <taxon>Erwiniaceae</taxon>
        <taxon>Erwinia</taxon>
    </lineage>
</organism>
<proteinExistence type="predicted"/>
<keyword evidence="1" id="KW-0472">Membrane</keyword>